<comment type="caution">
    <text evidence="1">The sequence shown here is derived from an EMBL/GenBank/DDBJ whole genome shotgun (WGS) entry which is preliminary data.</text>
</comment>
<reference evidence="1" key="1">
    <citation type="submission" date="2021-06" db="EMBL/GenBank/DDBJ databases">
        <authorList>
            <person name="Kallberg Y."/>
            <person name="Tangrot J."/>
            <person name="Rosling A."/>
        </authorList>
    </citation>
    <scope>NUCLEOTIDE SEQUENCE</scope>
    <source>
        <strain evidence="1">CL356</strain>
    </source>
</reference>
<dbReference type="Proteomes" id="UP000789525">
    <property type="component" value="Unassembled WGS sequence"/>
</dbReference>
<keyword evidence="2" id="KW-1185">Reference proteome</keyword>
<sequence length="325" mass="35951">MSSSTIRLTVVHRSNSYNVTLEEDATVQSLQEQLAELTSVPPHLQKLLYKGKKNVEPEAALAIAGITNGLKITLLGNPESTIGELLEAEKQQKRKEDILKARAVGPRAKVRSTGPSKAYSNYRFHKIEPLQHLPEPATAEALLKRLAQDPAIVHIMQEHKFSVGLLTELAPHEHPGLLGLNKNAGEAILLRLRTDRYDGFRLYAEIRRVLCHELTHNVWGDHDDNFKKLNSRLNREVAEYERHLKDNTHTLGGAAYMPTSAGAEMMAEATVHVLGGASGASTSSNMTIAERRAQILEATLKRLQAEEQQIEDMCGSAPHQDSTSN</sequence>
<proteinExistence type="predicted"/>
<evidence type="ECO:0000313" key="2">
    <source>
        <dbReference type="Proteomes" id="UP000789525"/>
    </source>
</evidence>
<gene>
    <name evidence="1" type="ORF">ACOLOM_LOCUS5663</name>
</gene>
<organism evidence="1 2">
    <name type="scientific">Acaulospora colombiana</name>
    <dbReference type="NCBI Taxonomy" id="27376"/>
    <lineage>
        <taxon>Eukaryota</taxon>
        <taxon>Fungi</taxon>
        <taxon>Fungi incertae sedis</taxon>
        <taxon>Mucoromycota</taxon>
        <taxon>Glomeromycotina</taxon>
        <taxon>Glomeromycetes</taxon>
        <taxon>Diversisporales</taxon>
        <taxon>Acaulosporaceae</taxon>
        <taxon>Acaulospora</taxon>
    </lineage>
</organism>
<name>A0ACA9M848_9GLOM</name>
<evidence type="ECO:0000313" key="1">
    <source>
        <dbReference type="EMBL" id="CAG8572729.1"/>
    </source>
</evidence>
<protein>
    <submittedName>
        <fullName evidence="1">16129_t:CDS:1</fullName>
    </submittedName>
</protein>
<dbReference type="EMBL" id="CAJVPT010010691">
    <property type="protein sequence ID" value="CAG8572729.1"/>
    <property type="molecule type" value="Genomic_DNA"/>
</dbReference>
<accession>A0ACA9M848</accession>